<evidence type="ECO:0000313" key="5">
    <source>
        <dbReference type="RefSeq" id="XP_032828992.1"/>
    </source>
</evidence>
<dbReference type="SUPFAM" id="SSF81296">
    <property type="entry name" value="E set domains"/>
    <property type="match status" value="2"/>
</dbReference>
<feature type="compositionally biased region" description="Pro residues" evidence="2">
    <location>
        <begin position="307"/>
        <end position="326"/>
    </location>
</feature>
<dbReference type="KEGG" id="pmrn:116953173"/>
<feature type="region of interest" description="Disordered" evidence="2">
    <location>
        <begin position="516"/>
        <end position="559"/>
    </location>
</feature>
<proteinExistence type="inferred from homology"/>
<evidence type="ECO:0000259" key="3">
    <source>
        <dbReference type="SMART" id="SM01017"/>
    </source>
</evidence>
<reference evidence="5" key="1">
    <citation type="submission" date="2025-08" db="UniProtKB">
        <authorList>
            <consortium name="RefSeq"/>
        </authorList>
    </citation>
    <scope>IDENTIFICATION</scope>
    <source>
        <tissue evidence="5">Sperm</tissue>
    </source>
</reference>
<feature type="compositionally biased region" description="Low complexity" evidence="2">
    <location>
        <begin position="518"/>
        <end position="534"/>
    </location>
</feature>
<feature type="compositionally biased region" description="Low complexity" evidence="2">
    <location>
        <begin position="427"/>
        <end position="436"/>
    </location>
</feature>
<feature type="domain" description="Arrestin C-terminal-like" evidence="3">
    <location>
        <begin position="161"/>
        <end position="285"/>
    </location>
</feature>
<organism evidence="4 5">
    <name type="scientific">Petromyzon marinus</name>
    <name type="common">Sea lamprey</name>
    <dbReference type="NCBI Taxonomy" id="7757"/>
    <lineage>
        <taxon>Eukaryota</taxon>
        <taxon>Metazoa</taxon>
        <taxon>Chordata</taxon>
        <taxon>Craniata</taxon>
        <taxon>Vertebrata</taxon>
        <taxon>Cyclostomata</taxon>
        <taxon>Hyperoartia</taxon>
        <taxon>Petromyzontiformes</taxon>
        <taxon>Petromyzontidae</taxon>
        <taxon>Petromyzon</taxon>
    </lineage>
</organism>
<feature type="domain" description="Arrestin C-terminal-like" evidence="3">
    <location>
        <begin position="9"/>
        <end position="135"/>
    </location>
</feature>
<dbReference type="InterPro" id="IPR050357">
    <property type="entry name" value="Arrestin_domain-protein"/>
</dbReference>
<accession>A0AAJ7U651</accession>
<protein>
    <submittedName>
        <fullName evidence="5">Arrestin domain-containing protein 1-like</fullName>
    </submittedName>
</protein>
<dbReference type="Proteomes" id="UP001318040">
    <property type="component" value="Chromosome 50"/>
</dbReference>
<dbReference type="AlphaFoldDB" id="A0AAJ7U651"/>
<dbReference type="GO" id="GO:0005737">
    <property type="term" value="C:cytoplasm"/>
    <property type="evidence" value="ECO:0007669"/>
    <property type="project" value="TreeGrafter"/>
</dbReference>
<keyword evidence="4" id="KW-1185">Reference proteome</keyword>
<evidence type="ECO:0000256" key="1">
    <source>
        <dbReference type="ARBA" id="ARBA00005298"/>
    </source>
</evidence>
<feature type="region of interest" description="Disordered" evidence="2">
    <location>
        <begin position="285"/>
        <end position="371"/>
    </location>
</feature>
<evidence type="ECO:0000256" key="2">
    <source>
        <dbReference type="SAM" id="MobiDB-lite"/>
    </source>
</evidence>
<dbReference type="Pfam" id="PF02752">
    <property type="entry name" value="Arrestin_C"/>
    <property type="match status" value="1"/>
</dbReference>
<feature type="compositionally biased region" description="Low complexity" evidence="2">
    <location>
        <begin position="457"/>
        <end position="476"/>
    </location>
</feature>
<feature type="compositionally biased region" description="Low complexity" evidence="2">
    <location>
        <begin position="291"/>
        <end position="306"/>
    </location>
</feature>
<name>A0AAJ7U651_PETMA</name>
<sequence>MEDLRVLFKGNKVSYRPGDIVEGVIKVYVTAAVPFKAIRVRCVGRCDIGPRSKAEPDVMEQYINEFQVAWGKKSSGSLSIGKHSFPFSFKLPDDAPPSFDGKHGRVGYSVLAELDMPWYKSDQELRAEFTVTLPVDLNAVPDAACESRSNASKQVNYSLVKSGTLSLECVAERKGYVPGQVIQLLTSISNKTGKTFPQISSSLIQMVTYRGKRDIVDLTTLVTKDGGSVGPKQTTQWKERFSVPALPCSELPGCKLISLEHFVQVSVKSLDLTVRVPLLIGNVPIEGSEKPTLPAAAPACPAEATPPSDPVAPSQPPQPQPLPEPDYPTAADPAPSFKSPDPDAGERPSPSAPPMGFVDLPPAYGDHPPPFAPPTGLYPALHGAPFPQLPTPPPYCLYPDAAALGSTGQFGHSDAAAFRHEAHPPHAKAAPMPAAMSEGSLGPGPERRAMPPRGLGSSAMAASSSLPSLPAVVPAGGEDGGEGSGEAARRGPNNRLSGCVPTPLALAMGTALPSVPVRRLSSEGGAASSSGAPRPARPKPPAPPPHMPSQQGLRPSRKK</sequence>
<dbReference type="Pfam" id="PF00339">
    <property type="entry name" value="Arrestin_N"/>
    <property type="match status" value="1"/>
</dbReference>
<dbReference type="InterPro" id="IPR011021">
    <property type="entry name" value="Arrestin-like_N"/>
</dbReference>
<evidence type="ECO:0000313" key="4">
    <source>
        <dbReference type="Proteomes" id="UP001318040"/>
    </source>
</evidence>
<dbReference type="InterPro" id="IPR014756">
    <property type="entry name" value="Ig_E-set"/>
</dbReference>
<dbReference type="PANTHER" id="PTHR11188:SF176">
    <property type="entry name" value="ARRESTIN DOMAIN-CONTAINING PROTEIN 1"/>
    <property type="match status" value="1"/>
</dbReference>
<gene>
    <name evidence="5" type="primary">LOC116953173</name>
</gene>
<dbReference type="Gene3D" id="2.60.40.640">
    <property type="match status" value="2"/>
</dbReference>
<feature type="compositionally biased region" description="Pro residues" evidence="2">
    <location>
        <begin position="538"/>
        <end position="547"/>
    </location>
</feature>
<dbReference type="RefSeq" id="XP_032828992.1">
    <property type="nucleotide sequence ID" value="XM_032973101.1"/>
</dbReference>
<dbReference type="GO" id="GO:0015031">
    <property type="term" value="P:protein transport"/>
    <property type="evidence" value="ECO:0007669"/>
    <property type="project" value="TreeGrafter"/>
</dbReference>
<feature type="region of interest" description="Disordered" evidence="2">
    <location>
        <begin position="422"/>
        <end position="501"/>
    </location>
</feature>
<dbReference type="SMART" id="SM01017">
    <property type="entry name" value="Arrestin_C"/>
    <property type="match status" value="2"/>
</dbReference>
<dbReference type="PANTHER" id="PTHR11188">
    <property type="entry name" value="ARRESTIN DOMAIN CONTAINING PROTEIN"/>
    <property type="match status" value="1"/>
</dbReference>
<dbReference type="InterPro" id="IPR011022">
    <property type="entry name" value="Arrestin_C-like"/>
</dbReference>
<comment type="similarity">
    <text evidence="1">Belongs to the arrestin family.</text>
</comment>
<dbReference type="InterPro" id="IPR014752">
    <property type="entry name" value="Arrestin-like_C"/>
</dbReference>